<dbReference type="Pfam" id="PF00350">
    <property type="entry name" value="Dynamin_N"/>
    <property type="match status" value="1"/>
</dbReference>
<feature type="domain" description="Dynamin N-terminal" evidence="1">
    <location>
        <begin position="55"/>
        <end position="134"/>
    </location>
</feature>
<accession>A0A443SBG8</accession>
<dbReference type="Proteomes" id="UP000288716">
    <property type="component" value="Unassembled WGS sequence"/>
</dbReference>
<dbReference type="OrthoDB" id="1716625at2759"/>
<reference evidence="2 3" key="1">
    <citation type="journal article" date="2018" name="Gigascience">
        <title>Genomes of trombidid mites reveal novel predicted allergens and laterally-transferred genes associated with secondary metabolism.</title>
        <authorList>
            <person name="Dong X."/>
            <person name="Chaisiri K."/>
            <person name="Xia D."/>
            <person name="Armstrong S.D."/>
            <person name="Fang Y."/>
            <person name="Donnelly M.J."/>
            <person name="Kadowaki T."/>
            <person name="McGarry J.W."/>
            <person name="Darby A.C."/>
            <person name="Makepeace B.L."/>
        </authorList>
    </citation>
    <scope>NUCLEOTIDE SEQUENCE [LARGE SCALE GENOMIC DNA]</scope>
    <source>
        <strain evidence="2">UoL-UT</strain>
    </source>
</reference>
<dbReference type="Gene3D" id="3.40.50.300">
    <property type="entry name" value="P-loop containing nucleotide triphosphate hydrolases"/>
    <property type="match status" value="1"/>
</dbReference>
<gene>
    <name evidence="2" type="ORF">B4U80_08147</name>
</gene>
<evidence type="ECO:0000313" key="2">
    <source>
        <dbReference type="EMBL" id="RWS24906.1"/>
    </source>
</evidence>
<sequence>MSTGDSSPTHTSNSTPNEKILQECHKMYVDSTNGLVKIGRRLGLQLLAPRRKVVVMLIGNHSAGKSSFINWYIGENVQKTGVAIETQGFTFITCGLKRESLTGKATLHLFPHFKNLESIMGVVDYMSTEISDSKQKRFNLVTFIDTPGL</sequence>
<proteinExistence type="predicted"/>
<dbReference type="InterPro" id="IPR027417">
    <property type="entry name" value="P-loop_NTPase"/>
</dbReference>
<dbReference type="AlphaFoldDB" id="A0A443SBG8"/>
<dbReference type="VEuPathDB" id="VectorBase:LDEU007134"/>
<protein>
    <recommendedName>
        <fullName evidence="1">Dynamin N-terminal domain-containing protein</fullName>
    </recommendedName>
</protein>
<comment type="caution">
    <text evidence="2">The sequence shown here is derived from an EMBL/GenBank/DDBJ whole genome shotgun (WGS) entry which is preliminary data.</text>
</comment>
<dbReference type="InterPro" id="IPR045063">
    <property type="entry name" value="Dynamin_N"/>
</dbReference>
<dbReference type="EMBL" id="NCKV01004280">
    <property type="protein sequence ID" value="RWS24906.1"/>
    <property type="molecule type" value="Genomic_DNA"/>
</dbReference>
<dbReference type="STRING" id="299467.A0A443SBG8"/>
<evidence type="ECO:0000259" key="1">
    <source>
        <dbReference type="Pfam" id="PF00350"/>
    </source>
</evidence>
<name>A0A443SBG8_9ACAR</name>
<keyword evidence="3" id="KW-1185">Reference proteome</keyword>
<organism evidence="2 3">
    <name type="scientific">Leptotrombidium deliense</name>
    <dbReference type="NCBI Taxonomy" id="299467"/>
    <lineage>
        <taxon>Eukaryota</taxon>
        <taxon>Metazoa</taxon>
        <taxon>Ecdysozoa</taxon>
        <taxon>Arthropoda</taxon>
        <taxon>Chelicerata</taxon>
        <taxon>Arachnida</taxon>
        <taxon>Acari</taxon>
        <taxon>Acariformes</taxon>
        <taxon>Trombidiformes</taxon>
        <taxon>Prostigmata</taxon>
        <taxon>Anystina</taxon>
        <taxon>Parasitengona</taxon>
        <taxon>Trombiculoidea</taxon>
        <taxon>Trombiculidae</taxon>
        <taxon>Leptotrombidium</taxon>
    </lineage>
</organism>
<dbReference type="SUPFAM" id="SSF52540">
    <property type="entry name" value="P-loop containing nucleoside triphosphate hydrolases"/>
    <property type="match status" value="1"/>
</dbReference>
<feature type="non-terminal residue" evidence="2">
    <location>
        <position position="149"/>
    </location>
</feature>
<evidence type="ECO:0000313" key="3">
    <source>
        <dbReference type="Proteomes" id="UP000288716"/>
    </source>
</evidence>